<dbReference type="InterPro" id="IPR025711">
    <property type="entry name" value="PepSY"/>
</dbReference>
<feature type="chain" id="PRO_5018787189" evidence="1">
    <location>
        <begin position="18"/>
        <end position="134"/>
    </location>
</feature>
<sequence>MTSLTIALALVCGVATAQQAMTEQDVRADLAQQGYNDVHDVDFHDGVWTARAKSGDGTKVKLRIDPTTGRAFPDSQISRLSESDVRAQLSTDGYTRVHDVDFGNGVWTAKAENQNGKDVKLQIDPDTGRIIGSN</sequence>
<dbReference type="OrthoDB" id="5951452at2"/>
<organism evidence="3 4">
    <name type="scientific">Dyella dinghuensis</name>
    <dbReference type="NCBI Taxonomy" id="1920169"/>
    <lineage>
        <taxon>Bacteria</taxon>
        <taxon>Pseudomonadati</taxon>
        <taxon>Pseudomonadota</taxon>
        <taxon>Gammaproteobacteria</taxon>
        <taxon>Lysobacterales</taxon>
        <taxon>Rhodanobacteraceae</taxon>
        <taxon>Dyella</taxon>
    </lineage>
</organism>
<dbReference type="AlphaFoldDB" id="A0A3S0QY20"/>
<feature type="domain" description="PepSY" evidence="2">
    <location>
        <begin position="5"/>
        <end position="70"/>
    </location>
</feature>
<feature type="signal peptide" evidence="1">
    <location>
        <begin position="1"/>
        <end position="17"/>
    </location>
</feature>
<dbReference type="EMBL" id="RYZR01000005">
    <property type="protein sequence ID" value="RUL64559.1"/>
    <property type="molecule type" value="Genomic_DNA"/>
</dbReference>
<keyword evidence="4" id="KW-1185">Reference proteome</keyword>
<proteinExistence type="predicted"/>
<protein>
    <submittedName>
        <fullName evidence="3">PepSY domain-containing protein</fullName>
    </submittedName>
</protein>
<accession>A0A3S0QY20</accession>
<reference evidence="3 4" key="1">
    <citation type="submission" date="2018-12" db="EMBL/GenBank/DDBJ databases">
        <title>Dyella dinghuensis sp. nov. DHOA06 and Dyella choica sp. nov. 4M-K27, isolated from forest soil.</title>
        <authorList>
            <person name="Qiu L.-H."/>
            <person name="Gao Z.-H."/>
        </authorList>
    </citation>
    <scope>NUCLEOTIDE SEQUENCE [LARGE SCALE GENOMIC DNA]</scope>
    <source>
        <strain evidence="3 4">DHOA06</strain>
    </source>
</reference>
<dbReference type="Pfam" id="PF13670">
    <property type="entry name" value="PepSY_2"/>
    <property type="match status" value="2"/>
</dbReference>
<dbReference type="Proteomes" id="UP000267077">
    <property type="component" value="Unassembled WGS sequence"/>
</dbReference>
<evidence type="ECO:0000313" key="4">
    <source>
        <dbReference type="Proteomes" id="UP000267077"/>
    </source>
</evidence>
<evidence type="ECO:0000259" key="2">
    <source>
        <dbReference type="Pfam" id="PF13670"/>
    </source>
</evidence>
<comment type="caution">
    <text evidence="3">The sequence shown here is derived from an EMBL/GenBank/DDBJ whole genome shotgun (WGS) entry which is preliminary data.</text>
</comment>
<keyword evidence="1" id="KW-0732">Signal</keyword>
<feature type="domain" description="PepSY" evidence="2">
    <location>
        <begin position="80"/>
        <end position="133"/>
    </location>
</feature>
<name>A0A3S0QY20_9GAMM</name>
<gene>
    <name evidence="3" type="ORF">EKH79_07700</name>
</gene>
<evidence type="ECO:0000256" key="1">
    <source>
        <dbReference type="SAM" id="SignalP"/>
    </source>
</evidence>
<evidence type="ECO:0000313" key="3">
    <source>
        <dbReference type="EMBL" id="RUL64559.1"/>
    </source>
</evidence>